<proteinExistence type="predicted"/>
<dbReference type="OrthoDB" id="5085634at2759"/>
<feature type="region of interest" description="Disordered" evidence="1">
    <location>
        <begin position="1"/>
        <end position="57"/>
    </location>
</feature>
<feature type="region of interest" description="Disordered" evidence="1">
    <location>
        <begin position="93"/>
        <end position="123"/>
    </location>
</feature>
<evidence type="ECO:0000256" key="1">
    <source>
        <dbReference type="SAM" id="MobiDB-lite"/>
    </source>
</evidence>
<feature type="compositionally biased region" description="Acidic residues" evidence="1">
    <location>
        <begin position="1"/>
        <end position="11"/>
    </location>
</feature>
<comment type="caution">
    <text evidence="2">The sequence shown here is derived from an EMBL/GenBank/DDBJ whole genome shotgun (WGS) entry which is preliminary data.</text>
</comment>
<feature type="region of interest" description="Disordered" evidence="1">
    <location>
        <begin position="204"/>
        <end position="233"/>
    </location>
</feature>
<feature type="region of interest" description="Disordered" evidence="1">
    <location>
        <begin position="335"/>
        <end position="360"/>
    </location>
</feature>
<sequence length="520" mass="58538">MAPSIIDDDDEAHFSHSSGRTIKPFRPRQKEHRYLGTLSNSSVSSSSGPSGAGLDSRLSKTEVRTKYLLNIIKLMVPWKRDIDEWRTQEEMAKIDKISSPPTQDPSLDEGSEAPFPVPPSEPPSYNIPSSQAMHYFPSLPAHIANFDHSAGRLLRDTSAPPSPSRYTAPREAQQTLEAILAERDGGDGTSIQLHPSVLVQQRCFPGATSRSRTVPARPQRPRRSSDMPSPSLEQLQLQLQDRQEPQYHDDIAHSVLRLRLHPHPSLAQTHQRVATVSLCYHNSYWTSPGLCDETFHFYGHGRVYHVRESHPAPLPAPSPPNYVIECDDVNLWPSEDEDDSDISSSPSQPPPPPEPPSSTSRVSALFNGNLILWSILGLILFATQPSPLSKRTLLERYHHICLQETTLARETVNNVEIKGYVKALRPYFSTILTSCSEIYKIGKVWDEKNGLTMQDGWEYGEYRRTNKNRPLPDGGIHNIDLCHPLRRRVDLVDDVLLDVIYAIVYQLPGDSQHVFQRLIC</sequence>
<feature type="compositionally biased region" description="Low complexity" evidence="1">
    <location>
        <begin position="35"/>
        <end position="56"/>
    </location>
</feature>
<accession>A0A8H4TAE1</accession>
<evidence type="ECO:0000313" key="2">
    <source>
        <dbReference type="EMBL" id="KAF4954209.1"/>
    </source>
</evidence>
<dbReference type="AlphaFoldDB" id="A0A8H4TAE1"/>
<organism evidence="2 3">
    <name type="scientific">Fusarium gaditjirri</name>
    <dbReference type="NCBI Taxonomy" id="282569"/>
    <lineage>
        <taxon>Eukaryota</taxon>
        <taxon>Fungi</taxon>
        <taxon>Dikarya</taxon>
        <taxon>Ascomycota</taxon>
        <taxon>Pezizomycotina</taxon>
        <taxon>Sordariomycetes</taxon>
        <taxon>Hypocreomycetidae</taxon>
        <taxon>Hypocreales</taxon>
        <taxon>Nectriaceae</taxon>
        <taxon>Fusarium</taxon>
        <taxon>Fusarium nisikadoi species complex</taxon>
    </lineage>
</organism>
<feature type="compositionally biased region" description="Pro residues" evidence="1">
    <location>
        <begin position="347"/>
        <end position="356"/>
    </location>
</feature>
<reference evidence="2" key="1">
    <citation type="journal article" date="2020" name="BMC Genomics">
        <title>Correction to: Identification and distribution of gene clusters required for synthesis of sphingolipid metabolism inhibitors in diverse species of the filamentous fungus Fusarium.</title>
        <authorList>
            <person name="Kim H.S."/>
            <person name="Lohmar J.M."/>
            <person name="Busman M."/>
            <person name="Brown D.W."/>
            <person name="Naumann T.A."/>
            <person name="Divon H.H."/>
            <person name="Lysoe E."/>
            <person name="Uhlig S."/>
            <person name="Proctor R.H."/>
        </authorList>
    </citation>
    <scope>NUCLEOTIDE SEQUENCE</scope>
    <source>
        <strain evidence="2">NRRL 45417</strain>
    </source>
</reference>
<reference evidence="2" key="2">
    <citation type="submission" date="2020-05" db="EMBL/GenBank/DDBJ databases">
        <authorList>
            <person name="Kim H.-S."/>
            <person name="Proctor R.H."/>
            <person name="Brown D.W."/>
        </authorList>
    </citation>
    <scope>NUCLEOTIDE SEQUENCE</scope>
    <source>
        <strain evidence="2">NRRL 45417</strain>
    </source>
</reference>
<protein>
    <submittedName>
        <fullName evidence="2">Uncharacterized protein</fullName>
    </submittedName>
</protein>
<keyword evidence="3" id="KW-1185">Reference proteome</keyword>
<name>A0A8H4TAE1_9HYPO</name>
<evidence type="ECO:0000313" key="3">
    <source>
        <dbReference type="Proteomes" id="UP000604273"/>
    </source>
</evidence>
<gene>
    <name evidence="2" type="ORF">FGADI_5422</name>
</gene>
<dbReference type="Proteomes" id="UP000604273">
    <property type="component" value="Unassembled WGS sequence"/>
</dbReference>
<dbReference type="EMBL" id="JABFAI010000124">
    <property type="protein sequence ID" value="KAF4954209.1"/>
    <property type="molecule type" value="Genomic_DNA"/>
</dbReference>